<sequence length="588" mass="60614">MRNRKLAAIVAVALLLQAIAAFGSTAAFAVEPLPLMPAAYYGQVFIGSYGGQLAADGATVEIYLTGDTAPRGEQMQTVGGWYGGPGGFDPKYEVSGTDADKDKQVIFKVNGKIAATYDASGKPVNILFNPTGDAVRVDLVVSDTEPPVLTRTKPASLKGLPCQAAGYTGDTVFAWSANEDLDTAATPAAVFSASGAPDVQGVVTFPNASTVQVVPAADLQPGTSYTLTLTGVKDKAGNEAGKLQVQFTTTFQAPLTPGTLSADLPVAFAGGQVELTLPAGTVVDSGASLSAQTLAQPPAVPTGLKVAGQVVSFTAQGISLPQGAKLHLRLKANADARAPYIYYFNEGTQAWEKVAGSKYDTSTGFVAADLDHLSVYGVLEALPSGPAPIVTAVDPASAVAGQSGQTITVTGQNFQDGAQVVLLQDGQEASAVNAVYSDSSRVTFTLPDSVPSGVYTVAVRNPDGQQSAEAVAMVLYAGQKPAVNVYPGVRGTQPGQVQAGGGVRVEVPVQVGQSYQNALVIIRVDDPDEKPLYGSVEGPLPANTTLKYSASFNLPGKAGTYTVKAYVWDGWQTMNPIVPASQAQFTAQ</sequence>
<dbReference type="Gene3D" id="2.60.40.1220">
    <property type="match status" value="1"/>
</dbReference>
<dbReference type="AlphaFoldDB" id="A0A151AUZ3"/>
<accession>A0A151AUZ3</accession>
<dbReference type="Pfam" id="PF13205">
    <property type="entry name" value="Big_5"/>
    <property type="match status" value="1"/>
</dbReference>
<name>A0A151AUZ3_9FIRM</name>
<dbReference type="RefSeq" id="WP_062285109.1">
    <property type="nucleotide sequence ID" value="NZ_LTBC01000011.1"/>
</dbReference>
<dbReference type="PATRIC" id="fig|1122241.3.peg.2520"/>
<dbReference type="Proteomes" id="UP000075670">
    <property type="component" value="Unassembled WGS sequence"/>
</dbReference>
<feature type="domain" description="IPT/TIG" evidence="3">
    <location>
        <begin position="388"/>
        <end position="467"/>
    </location>
</feature>
<dbReference type="Gene3D" id="2.60.40.10">
    <property type="entry name" value="Immunoglobulins"/>
    <property type="match status" value="1"/>
</dbReference>
<dbReference type="InterPro" id="IPR013783">
    <property type="entry name" value="Ig-like_fold"/>
</dbReference>
<dbReference type="CDD" id="cd00102">
    <property type="entry name" value="IPT"/>
    <property type="match status" value="1"/>
</dbReference>
<gene>
    <name evidence="5" type="ORF">MOMUL_23670</name>
</gene>
<feature type="domain" description="SbsA Ig-like" evidence="4">
    <location>
        <begin position="143"/>
        <end position="249"/>
    </location>
</feature>
<evidence type="ECO:0000259" key="4">
    <source>
        <dbReference type="Pfam" id="PF13205"/>
    </source>
</evidence>
<dbReference type="OrthoDB" id="1885452at2"/>
<organism evidence="5 6">
    <name type="scientific">Moorella mulderi DSM 14980</name>
    <dbReference type="NCBI Taxonomy" id="1122241"/>
    <lineage>
        <taxon>Bacteria</taxon>
        <taxon>Bacillati</taxon>
        <taxon>Bacillota</taxon>
        <taxon>Clostridia</taxon>
        <taxon>Neomoorellales</taxon>
        <taxon>Neomoorellaceae</taxon>
        <taxon>Neomoorella</taxon>
    </lineage>
</organism>
<comment type="caution">
    <text evidence="5">The sequence shown here is derived from an EMBL/GenBank/DDBJ whole genome shotgun (WGS) entry which is preliminary data.</text>
</comment>
<dbReference type="InterPro" id="IPR002909">
    <property type="entry name" value="IPT_dom"/>
</dbReference>
<dbReference type="InterPro" id="IPR014756">
    <property type="entry name" value="Ig_E-set"/>
</dbReference>
<evidence type="ECO:0000256" key="2">
    <source>
        <dbReference type="SAM" id="SignalP"/>
    </source>
</evidence>
<dbReference type="InterPro" id="IPR032812">
    <property type="entry name" value="SbsA_Ig"/>
</dbReference>
<evidence type="ECO:0000313" key="6">
    <source>
        <dbReference type="Proteomes" id="UP000075670"/>
    </source>
</evidence>
<dbReference type="Pfam" id="PF01833">
    <property type="entry name" value="TIG"/>
    <property type="match status" value="1"/>
</dbReference>
<protein>
    <submittedName>
        <fullName evidence="5">IPT/TIG domain protein</fullName>
    </submittedName>
</protein>
<feature type="signal peptide" evidence="2">
    <location>
        <begin position="1"/>
        <end position="29"/>
    </location>
</feature>
<evidence type="ECO:0000256" key="1">
    <source>
        <dbReference type="ARBA" id="ARBA00022729"/>
    </source>
</evidence>
<evidence type="ECO:0000259" key="3">
    <source>
        <dbReference type="Pfam" id="PF01833"/>
    </source>
</evidence>
<reference evidence="5 6" key="1">
    <citation type="submission" date="2016-02" db="EMBL/GenBank/DDBJ databases">
        <title>Genome sequence of Moorella mulderi DSM 14980.</title>
        <authorList>
            <person name="Poehlein A."/>
            <person name="Daniel R."/>
        </authorList>
    </citation>
    <scope>NUCLEOTIDE SEQUENCE [LARGE SCALE GENOMIC DNA]</scope>
    <source>
        <strain evidence="5 6">DSM 14980</strain>
    </source>
</reference>
<keyword evidence="6" id="KW-1185">Reference proteome</keyword>
<evidence type="ECO:0000313" key="5">
    <source>
        <dbReference type="EMBL" id="KYH31458.1"/>
    </source>
</evidence>
<dbReference type="SUPFAM" id="SSF81296">
    <property type="entry name" value="E set domains"/>
    <property type="match status" value="1"/>
</dbReference>
<dbReference type="InterPro" id="IPR014755">
    <property type="entry name" value="Cu-Rt/internalin_Ig-like"/>
</dbReference>
<proteinExistence type="predicted"/>
<feature type="chain" id="PRO_5007577807" evidence="2">
    <location>
        <begin position="30"/>
        <end position="588"/>
    </location>
</feature>
<dbReference type="EMBL" id="LTBC01000011">
    <property type="protein sequence ID" value="KYH31458.1"/>
    <property type="molecule type" value="Genomic_DNA"/>
</dbReference>
<keyword evidence="1 2" id="KW-0732">Signal</keyword>